<protein>
    <submittedName>
        <fullName evidence="10">Sulfonate ABC transporter substrate-binding protein</fullName>
    </submittedName>
</protein>
<evidence type="ECO:0000256" key="1">
    <source>
        <dbReference type="ARBA" id="ARBA00004418"/>
    </source>
</evidence>
<dbReference type="Proteomes" id="UP000658754">
    <property type="component" value="Unassembled WGS sequence"/>
</dbReference>
<dbReference type="EMBL" id="BMKV01000001">
    <property type="protein sequence ID" value="GGI70211.1"/>
    <property type="molecule type" value="Genomic_DNA"/>
</dbReference>
<keyword evidence="11" id="KW-1185">Reference proteome</keyword>
<keyword evidence="6" id="KW-0997">Cell inner membrane</keyword>
<evidence type="ECO:0000256" key="9">
    <source>
        <dbReference type="SAM" id="Phobius"/>
    </source>
</evidence>
<evidence type="ECO:0000256" key="8">
    <source>
        <dbReference type="ARBA" id="ARBA00023136"/>
    </source>
</evidence>
<keyword evidence="7" id="KW-0732">Signal</keyword>
<dbReference type="CDD" id="cd13553">
    <property type="entry name" value="PBP2_NrtA_CpmA_like"/>
    <property type="match status" value="1"/>
</dbReference>
<organism evidence="10 11">
    <name type="scientific">Pseudarthrobacter scleromae</name>
    <dbReference type="NCBI Taxonomy" id="158897"/>
    <lineage>
        <taxon>Bacteria</taxon>
        <taxon>Bacillati</taxon>
        <taxon>Actinomycetota</taxon>
        <taxon>Actinomycetes</taxon>
        <taxon>Micrococcales</taxon>
        <taxon>Micrococcaceae</taxon>
        <taxon>Pseudarthrobacter</taxon>
    </lineage>
</organism>
<feature type="transmembrane region" description="Helical" evidence="9">
    <location>
        <begin position="46"/>
        <end position="66"/>
    </location>
</feature>
<name>A0ABQ2CBA4_9MICC</name>
<evidence type="ECO:0000313" key="11">
    <source>
        <dbReference type="Proteomes" id="UP000658754"/>
    </source>
</evidence>
<gene>
    <name evidence="10" type="primary">ssuA</name>
    <name evidence="10" type="ORF">GCM10007175_03600</name>
</gene>
<keyword evidence="8 9" id="KW-0472">Membrane</keyword>
<evidence type="ECO:0000256" key="7">
    <source>
        <dbReference type="ARBA" id="ARBA00022729"/>
    </source>
</evidence>
<dbReference type="PANTHER" id="PTHR30024">
    <property type="entry name" value="ALIPHATIC SULFONATES-BINDING PROTEIN-RELATED"/>
    <property type="match status" value="1"/>
</dbReference>
<proteinExistence type="inferred from homology"/>
<dbReference type="Gene3D" id="3.40.190.10">
    <property type="entry name" value="Periplasmic binding protein-like II"/>
    <property type="match status" value="2"/>
</dbReference>
<sequence length="410" mass="42120">MTPRFRVIERVWGTPYGETMTSSKPGMTRIVAGESAVPKRKRAIEAALAIGLVLLIAVGAVVASTVSRNTEAQAAEPTPAADLKLGYFGNVTHAPALVGIKQGFLAEALGSTALSTETFNAGPAAIEALNAGAIDAAYIGPNPAINSFVKSQGQSVRIIAGAAAGGAQLVVKPEINSAADLKGRILASPQLGGTQDVALRSWLASEGYQTNVDGSGDVAINPTENAQTLKLFQDGKLDGAWLPEPWASRLVLQAGAKVLVDEKDLWDGTATGKPGEFPTTVLIVNQKFAADHPDTVKALLAGHAESVAWLNEAPAEEKASVINSALQESAGAALADDVLARSLANITFTLDPLAGSYPRLLEDGVEAGTTKQADITGLFDLRPLNEVAAGADLAGADTSSKISAAGLGQD</sequence>
<dbReference type="SUPFAM" id="SSF53850">
    <property type="entry name" value="Periplasmic binding protein-like II"/>
    <property type="match status" value="1"/>
</dbReference>
<accession>A0ABQ2CBA4</accession>
<keyword evidence="5" id="KW-1003">Cell membrane</keyword>
<evidence type="ECO:0000313" key="10">
    <source>
        <dbReference type="EMBL" id="GGI70211.1"/>
    </source>
</evidence>
<comment type="similarity">
    <text evidence="3">Belongs to the bacterial solute-binding protein SsuA/TauA family.</text>
</comment>
<dbReference type="Pfam" id="PF13379">
    <property type="entry name" value="NMT1_2"/>
    <property type="match status" value="1"/>
</dbReference>
<evidence type="ECO:0000256" key="3">
    <source>
        <dbReference type="ARBA" id="ARBA00010742"/>
    </source>
</evidence>
<dbReference type="InterPro" id="IPR044527">
    <property type="entry name" value="NrtA/CpmA_ABC-bd_dom"/>
</dbReference>
<keyword evidence="9" id="KW-0812">Transmembrane</keyword>
<evidence type="ECO:0000256" key="4">
    <source>
        <dbReference type="ARBA" id="ARBA00022448"/>
    </source>
</evidence>
<comment type="caution">
    <text evidence="10">The sequence shown here is derived from an EMBL/GenBank/DDBJ whole genome shotgun (WGS) entry which is preliminary data.</text>
</comment>
<dbReference type="PANTHER" id="PTHR30024:SF47">
    <property type="entry name" value="TAURINE-BINDING PERIPLASMIC PROTEIN"/>
    <property type="match status" value="1"/>
</dbReference>
<keyword evidence="4" id="KW-0813">Transport</keyword>
<evidence type="ECO:0000256" key="5">
    <source>
        <dbReference type="ARBA" id="ARBA00022475"/>
    </source>
</evidence>
<evidence type="ECO:0000256" key="6">
    <source>
        <dbReference type="ARBA" id="ARBA00022519"/>
    </source>
</evidence>
<evidence type="ECO:0000256" key="2">
    <source>
        <dbReference type="ARBA" id="ARBA00004533"/>
    </source>
</evidence>
<comment type="subcellular location">
    <subcellularLocation>
        <location evidence="2">Cell inner membrane</location>
    </subcellularLocation>
    <subcellularLocation>
        <location evidence="1">Periplasm</location>
    </subcellularLocation>
</comment>
<reference evidence="11" key="1">
    <citation type="journal article" date="2019" name="Int. J. Syst. Evol. Microbiol.">
        <title>The Global Catalogue of Microorganisms (GCM) 10K type strain sequencing project: providing services to taxonomists for standard genome sequencing and annotation.</title>
        <authorList>
            <consortium name="The Broad Institute Genomics Platform"/>
            <consortium name="The Broad Institute Genome Sequencing Center for Infectious Disease"/>
            <person name="Wu L."/>
            <person name="Ma J."/>
        </authorList>
    </citation>
    <scope>NUCLEOTIDE SEQUENCE [LARGE SCALE GENOMIC DNA]</scope>
    <source>
        <strain evidence="11">CGMCC 1.3601</strain>
    </source>
</reference>
<keyword evidence="9" id="KW-1133">Transmembrane helix</keyword>